<keyword evidence="2" id="KW-1185">Reference proteome</keyword>
<protein>
    <submittedName>
        <fullName evidence="1">Uncharacterized protein</fullName>
    </submittedName>
</protein>
<accession>A0A1P9X1A1</accession>
<dbReference type="STRING" id="1178516.AWR27_19840"/>
<sequence>MLTKEKLLESIRDFPTEFSIDDLVERLIFVQKVENGIAQGERGEVYTTEELKGKLAKWLR</sequence>
<dbReference type="AlphaFoldDB" id="A0A1P9X1A1"/>
<dbReference type="OrthoDB" id="965145at2"/>
<name>A0A1P9X1A1_9BACT</name>
<evidence type="ECO:0000313" key="1">
    <source>
        <dbReference type="EMBL" id="AQG81373.1"/>
    </source>
</evidence>
<proteinExistence type="predicted"/>
<evidence type="ECO:0000313" key="2">
    <source>
        <dbReference type="Proteomes" id="UP000187941"/>
    </source>
</evidence>
<organism evidence="1 2">
    <name type="scientific">Spirosoma montaniterrae</name>
    <dbReference type="NCBI Taxonomy" id="1178516"/>
    <lineage>
        <taxon>Bacteria</taxon>
        <taxon>Pseudomonadati</taxon>
        <taxon>Bacteroidota</taxon>
        <taxon>Cytophagia</taxon>
        <taxon>Cytophagales</taxon>
        <taxon>Cytophagaceae</taxon>
        <taxon>Spirosoma</taxon>
    </lineage>
</organism>
<dbReference type="EMBL" id="CP014263">
    <property type="protein sequence ID" value="AQG81373.1"/>
    <property type="molecule type" value="Genomic_DNA"/>
</dbReference>
<dbReference type="KEGG" id="smon:AWR27_19840"/>
<gene>
    <name evidence="1" type="ORF">AWR27_19840</name>
</gene>
<dbReference type="Proteomes" id="UP000187941">
    <property type="component" value="Chromosome"/>
</dbReference>
<dbReference type="RefSeq" id="WP_077132834.1">
    <property type="nucleotide sequence ID" value="NZ_CP014263.1"/>
</dbReference>
<reference evidence="1 2" key="1">
    <citation type="submission" date="2016-01" db="EMBL/GenBank/DDBJ databases">
        <authorList>
            <person name="Oliw E.H."/>
        </authorList>
    </citation>
    <scope>NUCLEOTIDE SEQUENCE [LARGE SCALE GENOMIC DNA]</scope>
    <source>
        <strain evidence="1 2">DY10</strain>
    </source>
</reference>